<evidence type="ECO:0000313" key="3">
    <source>
        <dbReference type="RefSeq" id="XP_033459738.1"/>
    </source>
</evidence>
<proteinExistence type="predicted"/>
<dbReference type="AlphaFoldDB" id="A0A6J3M769"/>
<evidence type="ECO:0000256" key="1">
    <source>
        <dbReference type="SAM" id="MobiDB-lite"/>
    </source>
</evidence>
<reference evidence="3" key="3">
    <citation type="submission" date="2025-08" db="UniProtKB">
        <authorList>
            <consortium name="RefSeq"/>
        </authorList>
    </citation>
    <scope>IDENTIFICATION</scope>
    <source>
        <strain evidence="3">CBS 342.82</strain>
    </source>
</reference>
<feature type="compositionally biased region" description="Polar residues" evidence="1">
    <location>
        <begin position="26"/>
        <end position="36"/>
    </location>
</feature>
<dbReference type="GeneID" id="54362605"/>
<name>A0A6J3M769_9PEZI</name>
<evidence type="ECO:0000313" key="2">
    <source>
        <dbReference type="Proteomes" id="UP000504637"/>
    </source>
</evidence>
<sequence length="105" mass="11354">MKDAGSVGARWNTIFRTKIAAGAASSPGSTKANSKTKTIDDKDEPQTPTKKRGRKPKATQIRNEDDDEVAARPSKKARADSVADAEFEGGIFNENAALVKEEYIE</sequence>
<protein>
    <submittedName>
        <fullName evidence="3">Uncharacterized protein</fullName>
    </submittedName>
</protein>
<dbReference type="Proteomes" id="UP000504637">
    <property type="component" value="Unplaced"/>
</dbReference>
<gene>
    <name evidence="3" type="ORF">K489DRAFT_380076</name>
</gene>
<feature type="region of interest" description="Disordered" evidence="1">
    <location>
        <begin position="21"/>
        <end position="83"/>
    </location>
</feature>
<keyword evidence="2" id="KW-1185">Reference proteome</keyword>
<reference evidence="3" key="1">
    <citation type="submission" date="2020-01" db="EMBL/GenBank/DDBJ databases">
        <authorList>
            <consortium name="DOE Joint Genome Institute"/>
            <person name="Haridas S."/>
            <person name="Albert R."/>
            <person name="Binder M."/>
            <person name="Bloem J."/>
            <person name="Labutti K."/>
            <person name="Salamov A."/>
            <person name="Andreopoulos B."/>
            <person name="Baker S.E."/>
            <person name="Barry K."/>
            <person name="Bills G."/>
            <person name="Bluhm B.H."/>
            <person name="Cannon C."/>
            <person name="Castanera R."/>
            <person name="Culley D.E."/>
            <person name="Daum C."/>
            <person name="Ezra D."/>
            <person name="Gonzalez J.B."/>
            <person name="Henrissat B."/>
            <person name="Kuo A."/>
            <person name="Liang C."/>
            <person name="Lipzen A."/>
            <person name="Lutzoni F."/>
            <person name="Magnuson J."/>
            <person name="Mondo S."/>
            <person name="Nolan M."/>
            <person name="Ohm R."/>
            <person name="Pangilinan J."/>
            <person name="Park H.-J."/>
            <person name="Ramirez L."/>
            <person name="Alfaro M."/>
            <person name="Sun H."/>
            <person name="Tritt A."/>
            <person name="Yoshinaga Y."/>
            <person name="Zwiers L.-H."/>
            <person name="Turgeon B.G."/>
            <person name="Goodwin S.B."/>
            <person name="Spatafora J.W."/>
            <person name="Crous P.W."/>
            <person name="Grigoriev I.V."/>
        </authorList>
    </citation>
    <scope>NUCLEOTIDE SEQUENCE</scope>
    <source>
        <strain evidence="3">CBS 342.82</strain>
    </source>
</reference>
<dbReference type="RefSeq" id="XP_033459738.1">
    <property type="nucleotide sequence ID" value="XM_033604805.1"/>
</dbReference>
<organism evidence="3">
    <name type="scientific">Dissoconium aciculare CBS 342.82</name>
    <dbReference type="NCBI Taxonomy" id="1314786"/>
    <lineage>
        <taxon>Eukaryota</taxon>
        <taxon>Fungi</taxon>
        <taxon>Dikarya</taxon>
        <taxon>Ascomycota</taxon>
        <taxon>Pezizomycotina</taxon>
        <taxon>Dothideomycetes</taxon>
        <taxon>Dothideomycetidae</taxon>
        <taxon>Mycosphaerellales</taxon>
        <taxon>Dissoconiaceae</taxon>
        <taxon>Dissoconium</taxon>
    </lineage>
</organism>
<reference evidence="3" key="2">
    <citation type="submission" date="2020-04" db="EMBL/GenBank/DDBJ databases">
        <authorList>
            <consortium name="NCBI Genome Project"/>
        </authorList>
    </citation>
    <scope>NUCLEOTIDE SEQUENCE</scope>
    <source>
        <strain evidence="3">CBS 342.82</strain>
    </source>
</reference>
<accession>A0A6J3M769</accession>